<feature type="domain" description="Non-haem dioxygenase N-terminal" evidence="4">
    <location>
        <begin position="8"/>
        <end position="137"/>
    </location>
</feature>
<dbReference type="Gene3D" id="2.60.120.330">
    <property type="entry name" value="B-lactam Antibiotic, Isopenicillin N Synthase, Chain"/>
    <property type="match status" value="1"/>
</dbReference>
<evidence type="ECO:0000256" key="1">
    <source>
        <dbReference type="ARBA" id="ARBA00022723"/>
    </source>
</evidence>
<name>A0A835DUG0_TETSI</name>
<dbReference type="Pfam" id="PF14226">
    <property type="entry name" value="DIOX_N"/>
    <property type="match status" value="1"/>
</dbReference>
<dbReference type="PRINTS" id="PR00682">
    <property type="entry name" value="IPNSYNTHASE"/>
</dbReference>
<keyword evidence="6" id="KW-1185">Reference proteome</keyword>
<proteinExistence type="predicted"/>
<dbReference type="PANTHER" id="PTHR10209">
    <property type="entry name" value="OXIDOREDUCTASE, 2OG-FE II OXYGENASE FAMILY PROTEIN"/>
    <property type="match status" value="1"/>
</dbReference>
<dbReference type="GO" id="GO:0016491">
    <property type="term" value="F:oxidoreductase activity"/>
    <property type="evidence" value="ECO:0007669"/>
    <property type="project" value="UniProtKB-KW"/>
</dbReference>
<dbReference type="PANTHER" id="PTHR10209:SF590">
    <property type="entry name" value="2-OXOGLUTARATE (2OG) AND FE(II)-DEPENDENT OXYGENASE SUPERFAMILY PROTEIN"/>
    <property type="match status" value="1"/>
</dbReference>
<dbReference type="OMA" id="DEKMVMA"/>
<keyword evidence="3" id="KW-0408">Iron</keyword>
<keyword evidence="1" id="KW-0479">Metal-binding</keyword>
<dbReference type="InterPro" id="IPR027443">
    <property type="entry name" value="IPNS-like_sf"/>
</dbReference>
<protein>
    <recommendedName>
        <fullName evidence="4">Non-haem dioxygenase N-terminal domain-containing protein</fullName>
    </recommendedName>
</protein>
<evidence type="ECO:0000256" key="2">
    <source>
        <dbReference type="ARBA" id="ARBA00023002"/>
    </source>
</evidence>
<dbReference type="OrthoDB" id="288590at2759"/>
<dbReference type="SUPFAM" id="SSF51197">
    <property type="entry name" value="Clavaminate synthase-like"/>
    <property type="match status" value="1"/>
</dbReference>
<sequence>MADSVELPVIDLSSADRISTAESIRQCLDWVGSVWLKVLMLKLVCQACVEYGFFYLVNHGVEEELLKRVFDESRKFFSLPLEEKMKLERREHRGYTPLYAENFNPSLNSRGDSKETFYIGPIKGITVQSNLNQWPSEDSFDEVGMIESLQRKVEVQESMTAGKRLITLIALSLNLDERYFDKVGALDPPMAFVRLLHYPGELAISNEETCGASAHSDYGMVTLLATDGIRGLQACLI</sequence>
<reference evidence="5 6" key="1">
    <citation type="submission" date="2020-04" db="EMBL/GenBank/DDBJ databases">
        <title>Plant Genome Project.</title>
        <authorList>
            <person name="Zhang R.-G."/>
        </authorList>
    </citation>
    <scope>NUCLEOTIDE SEQUENCE [LARGE SCALE GENOMIC DNA]</scope>
    <source>
        <strain evidence="5">YNK0</strain>
        <tissue evidence="5">Leaf</tissue>
    </source>
</reference>
<evidence type="ECO:0000313" key="6">
    <source>
        <dbReference type="Proteomes" id="UP000655225"/>
    </source>
</evidence>
<dbReference type="AlphaFoldDB" id="A0A835DUG0"/>
<dbReference type="InterPro" id="IPR026992">
    <property type="entry name" value="DIOX_N"/>
</dbReference>
<organism evidence="5 6">
    <name type="scientific">Tetracentron sinense</name>
    <name type="common">Spur-leaf</name>
    <dbReference type="NCBI Taxonomy" id="13715"/>
    <lineage>
        <taxon>Eukaryota</taxon>
        <taxon>Viridiplantae</taxon>
        <taxon>Streptophyta</taxon>
        <taxon>Embryophyta</taxon>
        <taxon>Tracheophyta</taxon>
        <taxon>Spermatophyta</taxon>
        <taxon>Magnoliopsida</taxon>
        <taxon>Trochodendrales</taxon>
        <taxon>Trochodendraceae</taxon>
        <taxon>Tetracentron</taxon>
    </lineage>
</organism>
<comment type="caution">
    <text evidence="5">The sequence shown here is derived from an EMBL/GenBank/DDBJ whole genome shotgun (WGS) entry which is preliminary data.</text>
</comment>
<dbReference type="EMBL" id="JABCRI010000001">
    <property type="protein sequence ID" value="KAF8412952.1"/>
    <property type="molecule type" value="Genomic_DNA"/>
</dbReference>
<accession>A0A835DUG0</accession>
<keyword evidence="2" id="KW-0560">Oxidoreductase</keyword>
<gene>
    <name evidence="5" type="ORF">HHK36_000924</name>
</gene>
<evidence type="ECO:0000259" key="4">
    <source>
        <dbReference type="Pfam" id="PF14226"/>
    </source>
</evidence>
<dbReference type="GO" id="GO:0046872">
    <property type="term" value="F:metal ion binding"/>
    <property type="evidence" value="ECO:0007669"/>
    <property type="project" value="UniProtKB-KW"/>
</dbReference>
<dbReference type="Proteomes" id="UP000655225">
    <property type="component" value="Unassembled WGS sequence"/>
</dbReference>
<evidence type="ECO:0000313" key="5">
    <source>
        <dbReference type="EMBL" id="KAF8412952.1"/>
    </source>
</evidence>
<evidence type="ECO:0000256" key="3">
    <source>
        <dbReference type="ARBA" id="ARBA00023004"/>
    </source>
</evidence>